<protein>
    <submittedName>
        <fullName evidence="2">Uncharacterized protein</fullName>
    </submittedName>
</protein>
<gene>
    <name evidence="2" type="ORF">VITU9109_17793</name>
</gene>
<evidence type="ECO:0000256" key="1">
    <source>
        <dbReference type="SAM" id="MobiDB-lite"/>
    </source>
</evidence>
<comment type="caution">
    <text evidence="2">The sequence shown here is derived from an EMBL/GenBank/DDBJ whole genome shotgun (WGS) entry which is preliminary data.</text>
</comment>
<feature type="region of interest" description="Disordered" evidence="1">
    <location>
        <begin position="27"/>
        <end position="47"/>
    </location>
</feature>
<evidence type="ECO:0000313" key="2">
    <source>
        <dbReference type="EMBL" id="EGU56571.1"/>
    </source>
</evidence>
<accession>A0ABP2LN21</accession>
<dbReference type="Proteomes" id="UP000003836">
    <property type="component" value="Unassembled WGS sequence"/>
</dbReference>
<evidence type="ECO:0000313" key="3">
    <source>
        <dbReference type="Proteomes" id="UP000003836"/>
    </source>
</evidence>
<organism evidence="2 3">
    <name type="scientific">Vibrio tubiashii ATCC 19109</name>
    <dbReference type="NCBI Taxonomy" id="1051646"/>
    <lineage>
        <taxon>Bacteria</taxon>
        <taxon>Pseudomonadati</taxon>
        <taxon>Pseudomonadota</taxon>
        <taxon>Gammaproteobacteria</taxon>
        <taxon>Vibrionales</taxon>
        <taxon>Vibrionaceae</taxon>
        <taxon>Vibrio</taxon>
        <taxon>Vibrio oreintalis group</taxon>
    </lineage>
</organism>
<proteinExistence type="predicted"/>
<name>A0ABP2LN21_9VIBR</name>
<keyword evidence="3" id="KW-1185">Reference proteome</keyword>
<sequence>MMPSLSIDNILGEVGAGGLHALLANTRQTGAQPPRHSCARHNAQPEH</sequence>
<reference evidence="2 3" key="1">
    <citation type="journal article" date="2012" name="Int. J. Syst. Evol. Microbiol.">
        <title>Vibrio caribbeanicus sp. nov., isolated from the marine sponge Scleritoderma cyanea.</title>
        <authorList>
            <person name="Hoffmann M."/>
            <person name="Monday S.R."/>
            <person name="Allard M.W."/>
            <person name="Strain E.A."/>
            <person name="Whittaker P."/>
            <person name="Naum M."/>
            <person name="McCarthy P.J."/>
            <person name="Lopez J.V."/>
            <person name="Fischer M."/>
            <person name="Brown E.W."/>
        </authorList>
    </citation>
    <scope>NUCLEOTIDE SEQUENCE [LARGE SCALE GENOMIC DNA]</scope>
    <source>
        <strain evidence="2 3">ATCC 19109</strain>
    </source>
</reference>
<dbReference type="EMBL" id="AFWI01000112">
    <property type="protein sequence ID" value="EGU56571.1"/>
    <property type="molecule type" value="Genomic_DNA"/>
</dbReference>